<name>A0A9R0QQJ2_TRITD</name>
<evidence type="ECO:0000313" key="3">
    <source>
        <dbReference type="Proteomes" id="UP000324705"/>
    </source>
</evidence>
<protein>
    <submittedName>
        <fullName evidence="2">Uncharacterized protein</fullName>
    </submittedName>
</protein>
<feature type="region of interest" description="Disordered" evidence="1">
    <location>
        <begin position="68"/>
        <end position="90"/>
    </location>
</feature>
<dbReference type="Gramene" id="TRITD1Bv1G040470.1">
    <property type="protein sequence ID" value="TRITD1Bv1G040470.1"/>
    <property type="gene ID" value="TRITD1Bv1G040470"/>
</dbReference>
<sequence length="120" mass="12865">MEPINEDPTELKDNTRSSHWRSIYVNPAMFRGGGRSKTVATSTSTGNELPVDGVVRVRKVERIQPHNLVSRPSVLHGDHATSPATSGPAESLAVSVVRIGDIVIVDDKDKPDGLLSVSIA</sequence>
<reference evidence="2 3" key="1">
    <citation type="submission" date="2017-09" db="EMBL/GenBank/DDBJ databases">
        <authorList>
            <consortium name="International Durum Wheat Genome Sequencing Consortium (IDWGSC)"/>
            <person name="Milanesi L."/>
        </authorList>
    </citation>
    <scope>NUCLEOTIDE SEQUENCE [LARGE SCALE GENOMIC DNA]</scope>
    <source>
        <strain evidence="3">cv. Svevo</strain>
    </source>
</reference>
<evidence type="ECO:0000313" key="2">
    <source>
        <dbReference type="EMBL" id="VAH14137.1"/>
    </source>
</evidence>
<dbReference type="AlphaFoldDB" id="A0A9R0QQJ2"/>
<dbReference type="Proteomes" id="UP000324705">
    <property type="component" value="Chromosome 1B"/>
</dbReference>
<proteinExistence type="predicted"/>
<dbReference type="EMBL" id="LT934112">
    <property type="protein sequence ID" value="VAH14137.1"/>
    <property type="molecule type" value="Genomic_DNA"/>
</dbReference>
<gene>
    <name evidence="2" type="ORF">TRITD_1Bv1G040470</name>
</gene>
<keyword evidence="3" id="KW-1185">Reference proteome</keyword>
<evidence type="ECO:0000256" key="1">
    <source>
        <dbReference type="SAM" id="MobiDB-lite"/>
    </source>
</evidence>
<organism evidence="2 3">
    <name type="scientific">Triticum turgidum subsp. durum</name>
    <name type="common">Durum wheat</name>
    <name type="synonym">Triticum durum</name>
    <dbReference type="NCBI Taxonomy" id="4567"/>
    <lineage>
        <taxon>Eukaryota</taxon>
        <taxon>Viridiplantae</taxon>
        <taxon>Streptophyta</taxon>
        <taxon>Embryophyta</taxon>
        <taxon>Tracheophyta</taxon>
        <taxon>Spermatophyta</taxon>
        <taxon>Magnoliopsida</taxon>
        <taxon>Liliopsida</taxon>
        <taxon>Poales</taxon>
        <taxon>Poaceae</taxon>
        <taxon>BOP clade</taxon>
        <taxon>Pooideae</taxon>
        <taxon>Triticodae</taxon>
        <taxon>Triticeae</taxon>
        <taxon>Triticinae</taxon>
        <taxon>Triticum</taxon>
    </lineage>
</organism>
<accession>A0A9R0QQJ2</accession>